<dbReference type="EMBL" id="RCBY01000442">
    <property type="protein sequence ID" value="RQH19439.1"/>
    <property type="molecule type" value="Genomic_DNA"/>
</dbReference>
<dbReference type="SUPFAM" id="SSF46458">
    <property type="entry name" value="Globin-like"/>
    <property type="match status" value="1"/>
</dbReference>
<dbReference type="GO" id="GO:0030089">
    <property type="term" value="C:phycobilisome"/>
    <property type="evidence" value="ECO:0007669"/>
    <property type="project" value="UniProtKB-KW"/>
</dbReference>
<dbReference type="InterPro" id="IPR009050">
    <property type="entry name" value="Globin-like_sf"/>
</dbReference>
<name>A0A3N6PCI8_9CYAN</name>
<proteinExistence type="inferred from homology"/>
<evidence type="ECO:0000256" key="2">
    <source>
        <dbReference type="ARBA" id="ARBA00008182"/>
    </source>
</evidence>
<keyword evidence="4" id="KW-0602">Photosynthesis</keyword>
<keyword evidence="6" id="KW-0605">Phycobilisome</keyword>
<accession>A0A3N6PCI8</accession>
<evidence type="ECO:0000256" key="9">
    <source>
        <dbReference type="ARBA" id="ARBA00023078"/>
    </source>
</evidence>
<sequence length="217" mass="24750">MAKLEQHPELSFIDKTLKELRLQQPTPLTEAAKQLIPKARIVSFKTWEEVLPTEVIQLFQMADDEGRYLTDDDLQVLKNYAKMPTFSLEAASLLRDCAAEIVDEAREKVLAKYPNITAEGGDLYPPARAEACWRDFWHFLRCITYGIAGDRTDFTSAEGLHYMNLLYQELLVPLSAMVLGLEAIKTASLKRFSEEKQAELAPYFDHLVSKLQQFSTC</sequence>
<keyword evidence="11" id="KW-0089">Bile pigment</keyword>
<comment type="similarity">
    <text evidence="2">Belongs to the phycobiliprotein family.</text>
</comment>
<comment type="subcellular location">
    <subcellularLocation>
        <location evidence="1">Membrane</location>
        <topology evidence="1">Peripheral membrane protein</topology>
    </subcellularLocation>
</comment>
<dbReference type="InterPro" id="IPR038719">
    <property type="entry name" value="Phycobilisome_asu/bsu_sf"/>
</dbReference>
<evidence type="ECO:0000256" key="10">
    <source>
        <dbReference type="ARBA" id="ARBA00023136"/>
    </source>
</evidence>
<evidence type="ECO:0000256" key="7">
    <source>
        <dbReference type="ARBA" id="ARBA00022982"/>
    </source>
</evidence>
<evidence type="ECO:0000256" key="5">
    <source>
        <dbReference type="ARBA" id="ARBA00022549"/>
    </source>
</evidence>
<evidence type="ECO:0000256" key="3">
    <source>
        <dbReference type="ARBA" id="ARBA00022448"/>
    </source>
</evidence>
<dbReference type="AlphaFoldDB" id="A0A3N6PCI8"/>
<keyword evidence="5" id="KW-0042">Antenna complex</keyword>
<evidence type="ECO:0000256" key="8">
    <source>
        <dbReference type="ARBA" id="ARBA00022991"/>
    </source>
</evidence>
<keyword evidence="10" id="KW-0472">Membrane</keyword>
<dbReference type="PANTHER" id="PTHR34011:SF2">
    <property type="entry name" value="ALLOPHYCOCYANIN ALPHA CHAIN"/>
    <property type="match status" value="1"/>
</dbReference>
<protein>
    <submittedName>
        <fullName evidence="12">Phycobilisome protein</fullName>
    </submittedName>
</protein>
<evidence type="ECO:0000313" key="12">
    <source>
        <dbReference type="EMBL" id="RQH19439.1"/>
    </source>
</evidence>
<evidence type="ECO:0000313" key="13">
    <source>
        <dbReference type="Proteomes" id="UP000269154"/>
    </source>
</evidence>
<dbReference type="Pfam" id="PF00502">
    <property type="entry name" value="Phycobilisome"/>
    <property type="match status" value="1"/>
</dbReference>
<dbReference type="Proteomes" id="UP000269154">
    <property type="component" value="Unassembled WGS sequence"/>
</dbReference>
<gene>
    <name evidence="12" type="ORF">D5R40_32460</name>
</gene>
<comment type="caution">
    <text evidence="12">The sequence shown here is derived from an EMBL/GenBank/DDBJ whole genome shotgun (WGS) entry which is preliminary data.</text>
</comment>
<evidence type="ECO:0000256" key="6">
    <source>
        <dbReference type="ARBA" id="ARBA00022738"/>
    </source>
</evidence>
<keyword evidence="7" id="KW-0249">Electron transport</keyword>
<dbReference type="InterPro" id="IPR012128">
    <property type="entry name" value="Phycobilisome_asu/bsu"/>
</dbReference>
<keyword evidence="3" id="KW-0813">Transport</keyword>
<organism evidence="12 13">
    <name type="scientific">Okeania hirsuta</name>
    <dbReference type="NCBI Taxonomy" id="1458930"/>
    <lineage>
        <taxon>Bacteria</taxon>
        <taxon>Bacillati</taxon>
        <taxon>Cyanobacteriota</taxon>
        <taxon>Cyanophyceae</taxon>
        <taxon>Oscillatoriophycideae</taxon>
        <taxon>Oscillatoriales</taxon>
        <taxon>Microcoleaceae</taxon>
        <taxon>Okeania</taxon>
    </lineage>
</organism>
<evidence type="ECO:0000256" key="1">
    <source>
        <dbReference type="ARBA" id="ARBA00004170"/>
    </source>
</evidence>
<dbReference type="GO" id="GO:0015979">
    <property type="term" value="P:photosynthesis"/>
    <property type="evidence" value="ECO:0007669"/>
    <property type="project" value="UniProtKB-KW"/>
</dbReference>
<reference evidence="12 13" key="1">
    <citation type="journal article" date="2018" name="ACS Chem. Biol.">
        <title>Ketoreductase domain dysfunction expands chemodiversity: malyngamide biosynthesis in the cyanobacterium Okeania hirsuta.</title>
        <authorList>
            <person name="Moss N.A."/>
            <person name="Leao T."/>
            <person name="Rankin M."/>
            <person name="McCullough T.M."/>
            <person name="Qu P."/>
            <person name="Korobeynikov A."/>
            <person name="Smith J.L."/>
            <person name="Gerwick L."/>
            <person name="Gerwick W.H."/>
        </authorList>
    </citation>
    <scope>NUCLEOTIDE SEQUENCE [LARGE SCALE GENOMIC DNA]</scope>
    <source>
        <strain evidence="12 13">PAB10Feb10-1</strain>
    </source>
</reference>
<evidence type="ECO:0000256" key="11">
    <source>
        <dbReference type="ARBA" id="ARBA00023307"/>
    </source>
</evidence>
<dbReference type="PANTHER" id="PTHR34011">
    <property type="entry name" value="PHYCOBILISOME 32.1 KDA LINKER POLYPEPTIDE, PHYCOCYANIN-ASSOCIATED, ROD 2-RELATED"/>
    <property type="match status" value="1"/>
</dbReference>
<dbReference type="OrthoDB" id="552660at2"/>
<keyword evidence="9" id="KW-0793">Thylakoid</keyword>
<dbReference type="Gene3D" id="1.10.490.20">
    <property type="entry name" value="Phycocyanins"/>
    <property type="match status" value="1"/>
</dbReference>
<keyword evidence="8" id="KW-0157">Chromophore</keyword>
<evidence type="ECO:0000256" key="4">
    <source>
        <dbReference type="ARBA" id="ARBA00022531"/>
    </source>
</evidence>
<keyword evidence="13" id="KW-1185">Reference proteome</keyword>
<dbReference type="CDD" id="cd12130">
    <property type="entry name" value="Apl"/>
    <property type="match status" value="1"/>
</dbReference>